<dbReference type="OrthoDB" id="9788195at2"/>
<dbReference type="Proteomes" id="UP000261166">
    <property type="component" value="Unassembled WGS sequence"/>
</dbReference>
<comment type="caution">
    <text evidence="2">The sequence shown here is derived from an EMBL/GenBank/DDBJ whole genome shotgun (WGS) entry which is preliminary data.</text>
</comment>
<dbReference type="EMBL" id="QVLU01000009">
    <property type="protein sequence ID" value="RGE71791.1"/>
    <property type="molecule type" value="Genomic_DNA"/>
</dbReference>
<keyword evidence="1" id="KW-0812">Transmembrane</keyword>
<feature type="transmembrane region" description="Helical" evidence="1">
    <location>
        <begin position="106"/>
        <end position="127"/>
    </location>
</feature>
<dbReference type="PANTHER" id="PTHR36833:SF1">
    <property type="entry name" value="INTEGRAL MEMBRANE TRANSPORT PROTEIN"/>
    <property type="match status" value="1"/>
</dbReference>
<feature type="transmembrane region" description="Helical" evidence="1">
    <location>
        <begin position="133"/>
        <end position="161"/>
    </location>
</feature>
<gene>
    <name evidence="3" type="ORF">DWY69_11985</name>
    <name evidence="2" type="ORF">DXC51_00440</name>
</gene>
<evidence type="ECO:0000313" key="5">
    <source>
        <dbReference type="Proteomes" id="UP000261166"/>
    </source>
</evidence>
<evidence type="ECO:0000313" key="3">
    <source>
        <dbReference type="EMBL" id="RGE71791.1"/>
    </source>
</evidence>
<feature type="transmembrane region" description="Helical" evidence="1">
    <location>
        <begin position="47"/>
        <end position="73"/>
    </location>
</feature>
<feature type="transmembrane region" description="Helical" evidence="1">
    <location>
        <begin position="182"/>
        <end position="205"/>
    </location>
</feature>
<evidence type="ECO:0000313" key="2">
    <source>
        <dbReference type="EMBL" id="RGE65225.1"/>
    </source>
</evidence>
<evidence type="ECO:0008006" key="6">
    <source>
        <dbReference type="Google" id="ProtNLM"/>
    </source>
</evidence>
<keyword evidence="1" id="KW-0472">Membrane</keyword>
<accession>A0A3E3IDR9</accession>
<evidence type="ECO:0000256" key="1">
    <source>
        <dbReference type="SAM" id="Phobius"/>
    </source>
</evidence>
<protein>
    <recommendedName>
        <fullName evidence="6">ABC transporter permease</fullName>
    </recommendedName>
</protein>
<keyword evidence="1" id="KW-1133">Transmembrane helix</keyword>
<dbReference type="AlphaFoldDB" id="A0A3E3IDR9"/>
<organism evidence="2 4">
    <name type="scientific">Eisenbergiella massiliensis</name>
    <dbReference type="NCBI Taxonomy" id="1720294"/>
    <lineage>
        <taxon>Bacteria</taxon>
        <taxon>Bacillati</taxon>
        <taxon>Bacillota</taxon>
        <taxon>Clostridia</taxon>
        <taxon>Lachnospirales</taxon>
        <taxon>Lachnospiraceae</taxon>
        <taxon>Eisenbergiella</taxon>
    </lineage>
</organism>
<feature type="transmembrane region" description="Helical" evidence="1">
    <location>
        <begin position="217"/>
        <end position="237"/>
    </location>
</feature>
<name>A0A3E3IDR9_9FIRM</name>
<keyword evidence="4" id="KW-1185">Reference proteome</keyword>
<sequence length="249" mass="28617">MNLKSQMQYRVSFLLTTLGQFITAFTSFFGLYFIFSRVNAIDDFNYNQVFLCFAVVMMAFAIGEMFGGGLAVFPRIMGNGEFDRALVRPRNIILQILVPNMDFTRLGLLIQAVIVLCYAVPGSGILWDWKKIVTLFLMILCGSILFFSLFLLKATFTFFTIQNLNFMNIFTYGAREFGKYPFSVYGSGILKVLTFVIPLALFQYYPLLYLMDRKQSPVYMLMPVISLLFLLPCYIFFRIGLKHYKSTGS</sequence>
<dbReference type="EMBL" id="QVLV01000001">
    <property type="protein sequence ID" value="RGE65225.1"/>
    <property type="molecule type" value="Genomic_DNA"/>
</dbReference>
<dbReference type="PANTHER" id="PTHR36833">
    <property type="entry name" value="SLR0610 PROTEIN-RELATED"/>
    <property type="match status" value="1"/>
</dbReference>
<feature type="transmembrane region" description="Helical" evidence="1">
    <location>
        <begin position="12"/>
        <end position="35"/>
    </location>
</feature>
<dbReference type="Pfam" id="PF06182">
    <property type="entry name" value="ABC2_membrane_6"/>
    <property type="match status" value="1"/>
</dbReference>
<dbReference type="InterPro" id="IPR010390">
    <property type="entry name" value="ABC-2_transporter-like"/>
</dbReference>
<proteinExistence type="predicted"/>
<reference evidence="2 5" key="1">
    <citation type="submission" date="2018-08" db="EMBL/GenBank/DDBJ databases">
        <title>A genome reference for cultivated species of the human gut microbiota.</title>
        <authorList>
            <person name="Zou Y."/>
            <person name="Xue W."/>
            <person name="Luo G."/>
        </authorList>
    </citation>
    <scope>NUCLEOTIDE SEQUENCE [LARGE SCALE GENOMIC DNA]</scope>
    <source>
        <strain evidence="3 5">AF26-4BH</strain>
        <strain evidence="2">TF05-5AC</strain>
    </source>
</reference>
<evidence type="ECO:0000313" key="4">
    <source>
        <dbReference type="Proteomes" id="UP000260812"/>
    </source>
</evidence>
<dbReference type="Proteomes" id="UP000260812">
    <property type="component" value="Unassembled WGS sequence"/>
</dbReference>